<dbReference type="InterPro" id="IPR015590">
    <property type="entry name" value="Aldehyde_DH_dom"/>
</dbReference>
<dbReference type="Gene3D" id="3.40.309.10">
    <property type="entry name" value="Aldehyde Dehydrogenase, Chain A, domain 2"/>
    <property type="match status" value="1"/>
</dbReference>
<dbReference type="FunFam" id="3.40.605.10:FF:000007">
    <property type="entry name" value="NAD/NADP-dependent betaine aldehyde dehydrogenase"/>
    <property type="match status" value="1"/>
</dbReference>
<dbReference type="Pfam" id="PF00171">
    <property type="entry name" value="Aldedh"/>
    <property type="match status" value="1"/>
</dbReference>
<organism evidence="7 8">
    <name type="scientific">Mesorhizobium australicum</name>
    <dbReference type="NCBI Taxonomy" id="536018"/>
    <lineage>
        <taxon>Bacteria</taxon>
        <taxon>Pseudomonadati</taxon>
        <taxon>Pseudomonadota</taxon>
        <taxon>Alphaproteobacteria</taxon>
        <taxon>Hyphomicrobiales</taxon>
        <taxon>Phyllobacteriaceae</taxon>
        <taxon>Mesorhizobium</taxon>
    </lineage>
</organism>
<dbReference type="SUPFAM" id="SSF53720">
    <property type="entry name" value="ALDH-like"/>
    <property type="match status" value="1"/>
</dbReference>
<dbReference type="InterPro" id="IPR029510">
    <property type="entry name" value="Ald_DH_CS_GLU"/>
</dbReference>
<evidence type="ECO:0000256" key="4">
    <source>
        <dbReference type="PROSITE-ProRule" id="PRU10007"/>
    </source>
</evidence>
<evidence type="ECO:0000259" key="6">
    <source>
        <dbReference type="Pfam" id="PF00171"/>
    </source>
</evidence>
<keyword evidence="2 5" id="KW-0560">Oxidoreductase</keyword>
<gene>
    <name evidence="7" type="ORF">SAMN02982922_1706</name>
</gene>
<evidence type="ECO:0000256" key="2">
    <source>
        <dbReference type="ARBA" id="ARBA00023002"/>
    </source>
</evidence>
<evidence type="ECO:0000313" key="8">
    <source>
        <dbReference type="Proteomes" id="UP000193083"/>
    </source>
</evidence>
<dbReference type="InterPro" id="IPR016161">
    <property type="entry name" value="Ald_DH/histidinol_DH"/>
</dbReference>
<evidence type="ECO:0000256" key="1">
    <source>
        <dbReference type="ARBA" id="ARBA00009986"/>
    </source>
</evidence>
<dbReference type="PANTHER" id="PTHR11699">
    <property type="entry name" value="ALDEHYDE DEHYDROGENASE-RELATED"/>
    <property type="match status" value="1"/>
</dbReference>
<protein>
    <submittedName>
        <fullName evidence="7">Aldehyde dehydrogenase (NAD+)</fullName>
    </submittedName>
</protein>
<dbReference type="AlphaFoldDB" id="A0A1X7NEL2"/>
<dbReference type="InterPro" id="IPR016162">
    <property type="entry name" value="Ald_DH_N"/>
</dbReference>
<dbReference type="EMBL" id="FXBL01000004">
    <property type="protein sequence ID" value="SMH36169.1"/>
    <property type="molecule type" value="Genomic_DNA"/>
</dbReference>
<dbReference type="Proteomes" id="UP000193083">
    <property type="component" value="Unassembled WGS sequence"/>
</dbReference>
<dbReference type="FunFam" id="3.40.309.10:FF:000012">
    <property type="entry name" value="Betaine aldehyde dehydrogenase"/>
    <property type="match status" value="1"/>
</dbReference>
<evidence type="ECO:0000256" key="3">
    <source>
        <dbReference type="ARBA" id="ARBA00023097"/>
    </source>
</evidence>
<keyword evidence="3" id="KW-0558">Oxidation</keyword>
<dbReference type="GO" id="GO:0016620">
    <property type="term" value="F:oxidoreductase activity, acting on the aldehyde or oxo group of donors, NAD or NADP as acceptor"/>
    <property type="evidence" value="ECO:0007669"/>
    <property type="project" value="InterPro"/>
</dbReference>
<evidence type="ECO:0000313" key="7">
    <source>
        <dbReference type="EMBL" id="SMH36169.1"/>
    </source>
</evidence>
<feature type="domain" description="Aldehyde dehydrogenase" evidence="6">
    <location>
        <begin position="34"/>
        <end position="497"/>
    </location>
</feature>
<dbReference type="CDD" id="cd07114">
    <property type="entry name" value="ALDH_DhaS"/>
    <property type="match status" value="1"/>
</dbReference>
<reference evidence="7 8" key="1">
    <citation type="submission" date="2017-04" db="EMBL/GenBank/DDBJ databases">
        <authorList>
            <person name="Afonso C.L."/>
            <person name="Miller P.J."/>
            <person name="Scott M.A."/>
            <person name="Spackman E."/>
            <person name="Goraichik I."/>
            <person name="Dimitrov K.M."/>
            <person name="Suarez D.L."/>
            <person name="Swayne D.E."/>
        </authorList>
    </citation>
    <scope>NUCLEOTIDE SEQUENCE [LARGE SCALE GENOMIC DNA]</scope>
    <source>
        <strain evidence="7 8">B5P</strain>
    </source>
</reference>
<sequence>MWPAEERGCIREDLVNATLRGTVRYPHLFIGGEWVAPEGGGMLDSIDPATGRPWASVAYGGRRDIDKAVAAARAALDGPWGRMPGHERAALLYRLADIYQKRAPELTLLEARDSGRALRETRGDIGAHANWYRWFASLADKIWGRTIPMDDSVHIYTSRLPVGVVGAITPWNAPMLTTSWKLGPALATGCTVVLKPAEQTPVTALELAKMIEEAGFPPGVVNVVPGYGKDGAGEHLVAHPDVDKIAFTGEGATAKAILKTGADTLKRFSFELGGKAPHIIFGDADVEQALNAATSSAWAVCGQSCALGSRVLVERPVYDRVVEVFAERAAKVRVGMPLDEATHMGPQSSDEQLRKTLSYVDLGQAEGAQLVTGGRRITSGALADGYFVQPTVFAGVSNQMRIAREEIFGPVASLIPFDGEEEAVAIANDTAYGLTAGLWSRDLGRAHRVAAKIRAGIVWVNTYRYIRWTTPYGGFKASGWGRENGVEALDSYLETRTTVVSTTGQFPDAYAN</sequence>
<name>A0A1X7NEL2_9HYPH</name>
<dbReference type="PROSITE" id="PS00687">
    <property type="entry name" value="ALDEHYDE_DEHYDR_GLU"/>
    <property type="match status" value="1"/>
</dbReference>
<dbReference type="OrthoDB" id="9812625at2"/>
<accession>A0A1X7NEL2</accession>
<comment type="similarity">
    <text evidence="1 5">Belongs to the aldehyde dehydrogenase family.</text>
</comment>
<dbReference type="InterPro" id="IPR016163">
    <property type="entry name" value="Ald_DH_C"/>
</dbReference>
<dbReference type="Gene3D" id="3.40.605.10">
    <property type="entry name" value="Aldehyde Dehydrogenase, Chain A, domain 1"/>
    <property type="match status" value="1"/>
</dbReference>
<feature type="active site" evidence="4">
    <location>
        <position position="271"/>
    </location>
</feature>
<keyword evidence="8" id="KW-1185">Reference proteome</keyword>
<proteinExistence type="inferred from homology"/>
<evidence type="ECO:0000256" key="5">
    <source>
        <dbReference type="RuleBase" id="RU003345"/>
    </source>
</evidence>